<evidence type="ECO:0000256" key="3">
    <source>
        <dbReference type="ARBA" id="ARBA00022840"/>
    </source>
</evidence>
<dbReference type="Pfam" id="PF00271">
    <property type="entry name" value="Helicase_C"/>
    <property type="match status" value="1"/>
</dbReference>
<dbReference type="InterPro" id="IPR000330">
    <property type="entry name" value="SNF2_N"/>
</dbReference>
<evidence type="ECO:0000256" key="1">
    <source>
        <dbReference type="ARBA" id="ARBA00022741"/>
    </source>
</evidence>
<evidence type="ECO:0000259" key="6">
    <source>
        <dbReference type="PROSITE" id="PS51194"/>
    </source>
</evidence>
<dbReference type="PROSITE" id="PS51192">
    <property type="entry name" value="HELICASE_ATP_BIND_1"/>
    <property type="match status" value="1"/>
</dbReference>
<gene>
    <name evidence="7" type="ORF">HDK90DRAFT_529428</name>
</gene>
<protein>
    <submittedName>
        <fullName evidence="7">SNF2 family N-terminal domain-containing protein</fullName>
    </submittedName>
</protein>
<keyword evidence="2" id="KW-0378">Hydrolase</keyword>
<comment type="caution">
    <text evidence="7">The sequence shown here is derived from an EMBL/GenBank/DDBJ whole genome shotgun (WGS) entry which is preliminary data.</text>
</comment>
<reference evidence="7 8" key="1">
    <citation type="submission" date="2024-04" db="EMBL/GenBank/DDBJ databases">
        <title>Phyllosticta paracitricarpa is synonymous to the EU quarantine fungus P. citricarpa based on phylogenomic analyses.</title>
        <authorList>
            <consortium name="Lawrence Berkeley National Laboratory"/>
            <person name="Van Ingen-Buijs V.A."/>
            <person name="Van Westerhoven A.C."/>
            <person name="Haridas S."/>
            <person name="Skiadas P."/>
            <person name="Martin F."/>
            <person name="Groenewald J.Z."/>
            <person name="Crous P.W."/>
            <person name="Seidl M.F."/>
        </authorList>
    </citation>
    <scope>NUCLEOTIDE SEQUENCE [LARGE SCALE GENOMIC DNA]</scope>
    <source>
        <strain evidence="7 8">CBS 123374</strain>
    </source>
</reference>
<dbReference type="InterPro" id="IPR049730">
    <property type="entry name" value="SNF2/RAD54-like_C"/>
</dbReference>
<dbReference type="InterPro" id="IPR038718">
    <property type="entry name" value="SNF2-like_sf"/>
</dbReference>
<dbReference type="SMART" id="SM00487">
    <property type="entry name" value="DEXDc"/>
    <property type="match status" value="1"/>
</dbReference>
<feature type="compositionally biased region" description="Acidic residues" evidence="4">
    <location>
        <begin position="677"/>
        <end position="699"/>
    </location>
</feature>
<feature type="domain" description="Helicase C-terminal" evidence="6">
    <location>
        <begin position="460"/>
        <end position="619"/>
    </location>
</feature>
<dbReference type="Proteomes" id="UP001492380">
    <property type="component" value="Unassembled WGS sequence"/>
</dbReference>
<dbReference type="SMART" id="SM00490">
    <property type="entry name" value="HELICc"/>
    <property type="match status" value="1"/>
</dbReference>
<organism evidence="7 8">
    <name type="scientific">Phyllosticta capitalensis</name>
    <dbReference type="NCBI Taxonomy" id="121624"/>
    <lineage>
        <taxon>Eukaryota</taxon>
        <taxon>Fungi</taxon>
        <taxon>Dikarya</taxon>
        <taxon>Ascomycota</taxon>
        <taxon>Pezizomycotina</taxon>
        <taxon>Dothideomycetes</taxon>
        <taxon>Dothideomycetes incertae sedis</taxon>
        <taxon>Botryosphaeriales</taxon>
        <taxon>Phyllostictaceae</taxon>
        <taxon>Phyllosticta</taxon>
    </lineage>
</organism>
<feature type="domain" description="Helicase ATP-binding" evidence="5">
    <location>
        <begin position="119"/>
        <end position="305"/>
    </location>
</feature>
<feature type="region of interest" description="Disordered" evidence="4">
    <location>
        <begin position="647"/>
        <end position="699"/>
    </location>
</feature>
<dbReference type="CDD" id="cd18793">
    <property type="entry name" value="SF2_C_SNF"/>
    <property type="match status" value="1"/>
</dbReference>
<dbReference type="PANTHER" id="PTHR45626:SF14">
    <property type="entry name" value="ATP-DEPENDENT DNA HELICASE (EUROFUNG)"/>
    <property type="match status" value="1"/>
</dbReference>
<evidence type="ECO:0000256" key="4">
    <source>
        <dbReference type="SAM" id="MobiDB-lite"/>
    </source>
</evidence>
<name>A0ABR1YA87_9PEZI</name>
<proteinExistence type="predicted"/>
<evidence type="ECO:0000313" key="8">
    <source>
        <dbReference type="Proteomes" id="UP001492380"/>
    </source>
</evidence>
<dbReference type="InterPro" id="IPR001650">
    <property type="entry name" value="Helicase_C-like"/>
</dbReference>
<dbReference type="InterPro" id="IPR050628">
    <property type="entry name" value="SNF2_RAD54_helicase_TF"/>
</dbReference>
<evidence type="ECO:0000256" key="2">
    <source>
        <dbReference type="ARBA" id="ARBA00022801"/>
    </source>
</evidence>
<dbReference type="Gene3D" id="3.40.50.10810">
    <property type="entry name" value="Tandem AAA-ATPase domain"/>
    <property type="match status" value="1"/>
</dbReference>
<keyword evidence="8" id="KW-1185">Reference proteome</keyword>
<dbReference type="Pfam" id="PF00176">
    <property type="entry name" value="SNF2-rel_dom"/>
    <property type="match status" value="1"/>
</dbReference>
<dbReference type="Gene3D" id="3.40.50.300">
    <property type="entry name" value="P-loop containing nucleotide triphosphate hydrolases"/>
    <property type="match status" value="1"/>
</dbReference>
<dbReference type="SUPFAM" id="SSF52540">
    <property type="entry name" value="P-loop containing nucleoside triphosphate hydrolases"/>
    <property type="match status" value="2"/>
</dbReference>
<dbReference type="PROSITE" id="PS51194">
    <property type="entry name" value="HELICASE_CTER"/>
    <property type="match status" value="1"/>
</dbReference>
<dbReference type="PANTHER" id="PTHR45626">
    <property type="entry name" value="TRANSCRIPTION TERMINATION FACTOR 2-RELATED"/>
    <property type="match status" value="1"/>
</dbReference>
<dbReference type="InterPro" id="IPR014001">
    <property type="entry name" value="Helicase_ATP-bd"/>
</dbReference>
<accession>A0ABR1YA87</accession>
<sequence>MSSGSGACMGQDPDHDHLQSSQETLRIFSEGYEDLLLAPVWSDWKDVGDIQEGHSTIMRYCFNGTDGQFRDKAWEMFSAGQKVPDHLSPSRMSLQDTPVRMQSRVRLRPHQLEGAGFMCEKLAKYHAAILADDMGLGKTLQVVAVLIERPLDKPTLIVVPNGLMRVWEKELERVQDPPLRVLALDGKEAKTATSKVFQKHDVVICTYNTLHVQHSALAKYLKDWDAEVQLKGLSKAPQRPNVELISTSWGRLVVDEAHLAISSLESQRNAAACAILADERIACTGTILTNDNTDVLAILNFLQIDPWGDIVKFFKHFIKKGRSISRSDQLRETQNALLATVLRTIMIRRRLFDHFGNERLSDVPEPEIELVNIPLTEEESQFQKDTRHLWCKEALVGQKVPGPGLDGTAMRSLITIARSKILHPSIGSDADTNNGRKLSAKRRCEEIAKLTVDSWKESSRMKACVDLIKERLKHGKVLVFSEFKQVFYILANGLENIHYNHYNGDVKTDARDALVRDFQSGPSTDPKLLLITSKTGGTGLTLTQAKSVILLNPSWKLASDVQCIGRAVRYGQSDTVKVYILSSEDSIEARCQAIQQIKKPYSERLLDVEQISEEKKYELGEWEKDDFINYLESSSLGSSGREERLAGKLGLPFERNDEIEQRGDGETADKANNRDLEEYDEEFDQDPDLMQDFEAMDEH</sequence>
<evidence type="ECO:0000313" key="7">
    <source>
        <dbReference type="EMBL" id="KAK8223320.1"/>
    </source>
</evidence>
<keyword evidence="1" id="KW-0547">Nucleotide-binding</keyword>
<dbReference type="EMBL" id="JBBWRZ010000014">
    <property type="protein sequence ID" value="KAK8223320.1"/>
    <property type="molecule type" value="Genomic_DNA"/>
</dbReference>
<feature type="region of interest" description="Disordered" evidence="4">
    <location>
        <begin position="1"/>
        <end position="21"/>
    </location>
</feature>
<evidence type="ECO:0000259" key="5">
    <source>
        <dbReference type="PROSITE" id="PS51192"/>
    </source>
</evidence>
<feature type="compositionally biased region" description="Basic and acidic residues" evidence="4">
    <location>
        <begin position="654"/>
        <end position="676"/>
    </location>
</feature>
<keyword evidence="3" id="KW-0067">ATP-binding</keyword>
<dbReference type="CDD" id="cd18008">
    <property type="entry name" value="DEXDc_SHPRH-like"/>
    <property type="match status" value="1"/>
</dbReference>
<dbReference type="InterPro" id="IPR027417">
    <property type="entry name" value="P-loop_NTPase"/>
</dbReference>